<comment type="caution">
    <text evidence="2">The sequence shown here is derived from an EMBL/GenBank/DDBJ whole genome shotgun (WGS) entry which is preliminary data.</text>
</comment>
<protein>
    <submittedName>
        <fullName evidence="2">Uncharacterized protein</fullName>
    </submittedName>
</protein>
<feature type="compositionally biased region" description="Polar residues" evidence="1">
    <location>
        <begin position="196"/>
        <end position="205"/>
    </location>
</feature>
<feature type="region of interest" description="Disordered" evidence="1">
    <location>
        <begin position="310"/>
        <end position="342"/>
    </location>
</feature>
<evidence type="ECO:0000256" key="1">
    <source>
        <dbReference type="SAM" id="MobiDB-lite"/>
    </source>
</evidence>
<dbReference type="EMBL" id="JFBX01000255">
    <property type="protein sequence ID" value="KXH44070.1"/>
    <property type="molecule type" value="Genomic_DNA"/>
</dbReference>
<dbReference type="AlphaFoldDB" id="A0A135T7E6"/>
<name>A0A135T7E6_9PEZI</name>
<evidence type="ECO:0000313" key="2">
    <source>
        <dbReference type="EMBL" id="KXH44070.1"/>
    </source>
</evidence>
<reference evidence="2 3" key="1">
    <citation type="submission" date="2014-02" db="EMBL/GenBank/DDBJ databases">
        <title>The genome sequence of Colletotrichum simmondsii CBS122122.</title>
        <authorList>
            <person name="Baroncelli R."/>
            <person name="Thon M.R."/>
        </authorList>
    </citation>
    <scope>NUCLEOTIDE SEQUENCE [LARGE SCALE GENOMIC DNA]</scope>
    <source>
        <strain evidence="2 3">CBS122122</strain>
    </source>
</reference>
<evidence type="ECO:0000313" key="3">
    <source>
        <dbReference type="Proteomes" id="UP000070328"/>
    </source>
</evidence>
<keyword evidence="3" id="KW-1185">Reference proteome</keyword>
<organism evidence="2 3">
    <name type="scientific">Colletotrichum simmondsii</name>
    <dbReference type="NCBI Taxonomy" id="703756"/>
    <lineage>
        <taxon>Eukaryota</taxon>
        <taxon>Fungi</taxon>
        <taxon>Dikarya</taxon>
        <taxon>Ascomycota</taxon>
        <taxon>Pezizomycotina</taxon>
        <taxon>Sordariomycetes</taxon>
        <taxon>Hypocreomycetidae</taxon>
        <taxon>Glomerellales</taxon>
        <taxon>Glomerellaceae</taxon>
        <taxon>Colletotrichum</taxon>
        <taxon>Colletotrichum acutatum species complex</taxon>
    </lineage>
</organism>
<sequence length="529" mass="60148">MANFDVSDLEVLDPNFADFRLSNFDLPNFGIPTDEYALDAFQWPAEENLMADFMSSAVPPMDEEAPFQADLDIIDNVMVPSAEKQWLFDVLLNDVIPYRYHDHLRLFPDIEFYRTLLYNRSNRDEIWGLVQRFHEWISSVAASSPAEADEAIAALEHRAAFHGWPKSQEIPSDAANEPAQDPLGQQQGQVEPESIPSMSPSTNTPAPLREKARSQSLSLYEHEHPLLQAELVVTPAFEFKGLIQSMYHFAEVDNAYERHVKRAAGASPKDDPSWPASSGKQREYVQQLFESITDLSDFFELRKARERLGNIANAQKNPATPEDEGNPRKRRRGCSSQNVDIVPARPKGMSKTDWALVDAESSPTDLLDAVIHHRISGVEVELLCWRLLRSAMKQQQGFTMRPLWSGTRTVSTWEHFDIFSARWTSICNNLQDCKMILHSLTRADWFCKYAGAPSKERGAKLSNDLLNGRRDIQNQVGREVIKEKTSTQDWITTDDFEIRDKAGDLVLKGGHLGDKQRRQLAMRNNEGDF</sequence>
<accession>A0A135T7E6</accession>
<gene>
    <name evidence="2" type="ORF">CSIM01_04374</name>
</gene>
<feature type="region of interest" description="Disordered" evidence="1">
    <location>
        <begin position="167"/>
        <end position="215"/>
    </location>
</feature>
<dbReference type="Proteomes" id="UP000070328">
    <property type="component" value="Unassembled WGS sequence"/>
</dbReference>
<dbReference type="OrthoDB" id="4814848at2759"/>
<proteinExistence type="predicted"/>